<dbReference type="Pfam" id="PF12793">
    <property type="entry name" value="SgrR_N"/>
    <property type="match status" value="1"/>
</dbReference>
<keyword evidence="1" id="KW-0238">DNA-binding</keyword>
<evidence type="ECO:0000259" key="2">
    <source>
        <dbReference type="Pfam" id="PF00496"/>
    </source>
</evidence>
<gene>
    <name evidence="4" type="ORF">PSTEL_11670</name>
</gene>
<dbReference type="KEGG" id="pste:PSTEL_11670"/>
<dbReference type="AlphaFoldDB" id="A0A089LU36"/>
<reference evidence="4 5" key="1">
    <citation type="submission" date="2014-08" db="EMBL/GenBank/DDBJ databases">
        <title>Comparative genomics of the Paenibacillus odorifer group.</title>
        <authorList>
            <person name="den Bakker H.C."/>
            <person name="Tsai Y.-C."/>
            <person name="Martin N."/>
            <person name="Korlach J."/>
            <person name="Wiedmann M."/>
        </authorList>
    </citation>
    <scope>NUCLEOTIDE SEQUENCE [LARGE SCALE GENOMIC DNA]</scope>
    <source>
        <strain evidence="4 5">DSM 14472</strain>
    </source>
</reference>
<keyword evidence="5" id="KW-1185">Reference proteome</keyword>
<dbReference type="HOGENOM" id="CLU_017028_12_4_9"/>
<proteinExistence type="predicted"/>
<evidence type="ECO:0000259" key="3">
    <source>
        <dbReference type="Pfam" id="PF12793"/>
    </source>
</evidence>
<name>A0A089LU36_9BACL</name>
<evidence type="ECO:0000313" key="5">
    <source>
        <dbReference type="Proteomes" id="UP000029507"/>
    </source>
</evidence>
<dbReference type="Gene3D" id="3.40.190.10">
    <property type="entry name" value="Periplasmic binding protein-like II"/>
    <property type="match status" value="1"/>
</dbReference>
<accession>A0A089LU36</accession>
<dbReference type="RefSeq" id="WP_038695334.1">
    <property type="nucleotide sequence ID" value="NZ_CP009286.1"/>
</dbReference>
<dbReference type="InterPro" id="IPR000914">
    <property type="entry name" value="SBP_5_dom"/>
</dbReference>
<sequence>MAKLHGQYIRLKSGLSRDDVQITLDELAAILECTHRNVLHLIGKMQKLGWIEWTPSRGRGQRSRLRLLAPLQEVAAESLRESMDGRGSLADTASLIRSLAGTETLRESLQIWLALYSGHHVERRHDRVLDTLRLPVNQPIQTIDPLRMNLLAESFVSSHVYDGLVRRGPGSEDILPGLAHAWETDAGRTDWLFHLRKEVPMHNGAMLDAEDVAASFRRLIEAPEGRLYSFVLRDIEEVRVLNPLTLRIRLRKPNELFLSYLCTSRAAVVPHDPEQAAGSPRVHRPIGTGPFKVAEFTRDMCVLEAFSPYFLGRAHLDRVEILYIPWSAEPSAAESGSPFHVIPNPKDGHAGGWTRIQPETLIAKFITFNTKKAGPLSDPAIRAMLVSGLKNGTSSESISGLNLTIATIPQYAADAEYIASALEALGVSSEIIAVTPDEFKGPVRMQADLILFSLIRDRDEQLRRFDLYRSLAEHTTPELRSEIEAALHLIAREPSPEMRPGSFRRIEDRLISDHHLHILYEKPMETAYVPSVRGMSFNSQGWIDLRHVWFPRLPL</sequence>
<protein>
    <submittedName>
        <fullName evidence="4">ABC transporter substrate-binding protein</fullName>
    </submittedName>
</protein>
<dbReference type="OrthoDB" id="5894719at2"/>
<dbReference type="InterPro" id="IPR036390">
    <property type="entry name" value="WH_DNA-bd_sf"/>
</dbReference>
<evidence type="ECO:0000313" key="4">
    <source>
        <dbReference type="EMBL" id="AIQ63640.1"/>
    </source>
</evidence>
<dbReference type="STRING" id="169760.PSTEL_11670"/>
<dbReference type="Pfam" id="PF00496">
    <property type="entry name" value="SBP_bac_5"/>
    <property type="match status" value="1"/>
</dbReference>
<dbReference type="PANTHER" id="PTHR30290:SF72">
    <property type="entry name" value="HTH-TYPE TRANSCRIPTIONAL REGULATOR SGRR"/>
    <property type="match status" value="1"/>
</dbReference>
<dbReference type="SUPFAM" id="SSF53850">
    <property type="entry name" value="Periplasmic binding protein-like II"/>
    <property type="match status" value="1"/>
</dbReference>
<feature type="domain" description="Transcriptional regulator SgrR N-terminal HTH" evidence="3">
    <location>
        <begin position="3"/>
        <end position="97"/>
    </location>
</feature>
<dbReference type="InterPro" id="IPR036388">
    <property type="entry name" value="WH-like_DNA-bd_sf"/>
</dbReference>
<dbReference type="InterPro" id="IPR025370">
    <property type="entry name" value="SgrR_HTH_N"/>
</dbReference>
<dbReference type="SUPFAM" id="SSF46785">
    <property type="entry name" value="Winged helix' DNA-binding domain"/>
    <property type="match status" value="1"/>
</dbReference>
<dbReference type="GO" id="GO:0015833">
    <property type="term" value="P:peptide transport"/>
    <property type="evidence" value="ECO:0007669"/>
    <property type="project" value="TreeGrafter"/>
</dbReference>
<dbReference type="GO" id="GO:1904680">
    <property type="term" value="F:peptide transmembrane transporter activity"/>
    <property type="evidence" value="ECO:0007669"/>
    <property type="project" value="TreeGrafter"/>
</dbReference>
<dbReference type="EMBL" id="CP009286">
    <property type="protein sequence ID" value="AIQ63640.1"/>
    <property type="molecule type" value="Genomic_DNA"/>
</dbReference>
<dbReference type="Proteomes" id="UP000029507">
    <property type="component" value="Chromosome"/>
</dbReference>
<feature type="domain" description="Solute-binding protein family 5" evidence="2">
    <location>
        <begin position="174"/>
        <end position="382"/>
    </location>
</feature>
<organism evidence="4 5">
    <name type="scientific">Paenibacillus stellifer</name>
    <dbReference type="NCBI Taxonomy" id="169760"/>
    <lineage>
        <taxon>Bacteria</taxon>
        <taxon>Bacillati</taxon>
        <taxon>Bacillota</taxon>
        <taxon>Bacilli</taxon>
        <taxon>Bacillales</taxon>
        <taxon>Paenibacillaceae</taxon>
        <taxon>Paenibacillus</taxon>
    </lineage>
</organism>
<dbReference type="GO" id="GO:0003677">
    <property type="term" value="F:DNA binding"/>
    <property type="evidence" value="ECO:0007669"/>
    <property type="project" value="UniProtKB-KW"/>
</dbReference>
<dbReference type="PANTHER" id="PTHR30290">
    <property type="entry name" value="PERIPLASMIC BINDING COMPONENT OF ABC TRANSPORTER"/>
    <property type="match status" value="1"/>
</dbReference>
<dbReference type="InterPro" id="IPR039424">
    <property type="entry name" value="SBP_5"/>
</dbReference>
<evidence type="ECO:0000256" key="1">
    <source>
        <dbReference type="ARBA" id="ARBA00023125"/>
    </source>
</evidence>
<dbReference type="Gene3D" id="1.10.10.10">
    <property type="entry name" value="Winged helix-like DNA-binding domain superfamily/Winged helix DNA-binding domain"/>
    <property type="match status" value="1"/>
</dbReference>